<keyword evidence="2" id="KW-0677">Repeat</keyword>
<dbReference type="PANTHER" id="PTHR23116">
    <property type="entry name" value="PDZ DOMAIN CONTAINING WHIRLIN AND HARMONIN-RELATED"/>
    <property type="match status" value="1"/>
</dbReference>
<feature type="domain" description="PDZ" evidence="5">
    <location>
        <begin position="116"/>
        <end position="187"/>
    </location>
</feature>
<evidence type="ECO:0000256" key="4">
    <source>
        <dbReference type="SAM" id="MobiDB-lite"/>
    </source>
</evidence>
<dbReference type="FunFam" id="2.30.42.10:FF:000173">
    <property type="entry name" value="whirlin isoform X4"/>
    <property type="match status" value="1"/>
</dbReference>
<dbReference type="InParanoid" id="A0A0N0PC23"/>
<evidence type="ECO:0000313" key="6">
    <source>
        <dbReference type="EMBL" id="KPJ12720.1"/>
    </source>
</evidence>
<evidence type="ECO:0000256" key="2">
    <source>
        <dbReference type="ARBA" id="ARBA00022737"/>
    </source>
</evidence>
<protein>
    <submittedName>
        <fullName evidence="6">Whirlin</fullName>
    </submittedName>
</protein>
<dbReference type="EMBL" id="KQ460709">
    <property type="protein sequence ID" value="KPJ12720.1"/>
    <property type="molecule type" value="Genomic_DNA"/>
</dbReference>
<dbReference type="PANTHER" id="PTHR23116:SF29">
    <property type="entry name" value="PDZ DOMAIN-CONTAINING PROTEIN 7"/>
    <property type="match status" value="1"/>
</dbReference>
<comment type="subcellular location">
    <subcellularLocation>
        <location evidence="1">Cell projection</location>
    </subcellularLocation>
</comment>
<dbReference type="Proteomes" id="UP000053240">
    <property type="component" value="Unassembled WGS sequence"/>
</dbReference>
<keyword evidence="3" id="KW-0966">Cell projection</keyword>
<dbReference type="InterPro" id="IPR036034">
    <property type="entry name" value="PDZ_sf"/>
</dbReference>
<dbReference type="GO" id="GO:0002142">
    <property type="term" value="C:stereocilia ankle link complex"/>
    <property type="evidence" value="ECO:0007669"/>
    <property type="project" value="TreeGrafter"/>
</dbReference>
<dbReference type="Pfam" id="PF17820">
    <property type="entry name" value="PDZ_6"/>
    <property type="match status" value="1"/>
</dbReference>
<organism evidence="6 7">
    <name type="scientific">Papilio machaon</name>
    <name type="common">Old World swallowtail butterfly</name>
    <dbReference type="NCBI Taxonomy" id="76193"/>
    <lineage>
        <taxon>Eukaryota</taxon>
        <taxon>Metazoa</taxon>
        <taxon>Ecdysozoa</taxon>
        <taxon>Arthropoda</taxon>
        <taxon>Hexapoda</taxon>
        <taxon>Insecta</taxon>
        <taxon>Pterygota</taxon>
        <taxon>Neoptera</taxon>
        <taxon>Endopterygota</taxon>
        <taxon>Lepidoptera</taxon>
        <taxon>Glossata</taxon>
        <taxon>Ditrysia</taxon>
        <taxon>Papilionoidea</taxon>
        <taxon>Papilionidae</taxon>
        <taxon>Papilioninae</taxon>
        <taxon>Papilio</taxon>
    </lineage>
</organism>
<dbReference type="GO" id="GO:0005886">
    <property type="term" value="C:plasma membrane"/>
    <property type="evidence" value="ECO:0007669"/>
    <property type="project" value="TreeGrafter"/>
</dbReference>
<dbReference type="SMART" id="SM00228">
    <property type="entry name" value="PDZ"/>
    <property type="match status" value="1"/>
</dbReference>
<feature type="compositionally biased region" description="Polar residues" evidence="4">
    <location>
        <begin position="38"/>
        <end position="50"/>
    </location>
</feature>
<dbReference type="CDD" id="cd06742">
    <property type="entry name" value="PDZ3_FL-whirlin-like"/>
    <property type="match status" value="1"/>
</dbReference>
<evidence type="ECO:0000313" key="7">
    <source>
        <dbReference type="Proteomes" id="UP000053240"/>
    </source>
</evidence>
<dbReference type="Gene3D" id="2.30.42.10">
    <property type="match status" value="1"/>
</dbReference>
<dbReference type="GO" id="GO:0032426">
    <property type="term" value="C:stereocilium tip"/>
    <property type="evidence" value="ECO:0007669"/>
    <property type="project" value="TreeGrafter"/>
</dbReference>
<dbReference type="InterPro" id="IPR041489">
    <property type="entry name" value="PDZ_6"/>
</dbReference>
<dbReference type="SUPFAM" id="SSF50156">
    <property type="entry name" value="PDZ domain-like"/>
    <property type="match status" value="1"/>
</dbReference>
<dbReference type="AlphaFoldDB" id="A0A0N0PC23"/>
<dbReference type="STRING" id="76193.A0A0N0PC23"/>
<proteinExistence type="predicted"/>
<name>A0A0N0PC23_PAPMA</name>
<dbReference type="InterPro" id="IPR051844">
    <property type="entry name" value="USH2_Complex_Protein"/>
</dbReference>
<dbReference type="PROSITE" id="PS50106">
    <property type="entry name" value="PDZ"/>
    <property type="match status" value="1"/>
</dbReference>
<evidence type="ECO:0000259" key="5">
    <source>
        <dbReference type="PROSITE" id="PS50106"/>
    </source>
</evidence>
<feature type="compositionally biased region" description="Basic and acidic residues" evidence="4">
    <location>
        <begin position="52"/>
        <end position="82"/>
    </location>
</feature>
<dbReference type="GO" id="GO:0005929">
    <property type="term" value="C:cilium"/>
    <property type="evidence" value="ECO:0007669"/>
    <property type="project" value="TreeGrafter"/>
</dbReference>
<evidence type="ECO:0000256" key="3">
    <source>
        <dbReference type="ARBA" id="ARBA00023273"/>
    </source>
</evidence>
<feature type="region of interest" description="Disordered" evidence="4">
    <location>
        <begin position="24"/>
        <end position="95"/>
    </location>
</feature>
<dbReference type="InterPro" id="IPR001478">
    <property type="entry name" value="PDZ"/>
</dbReference>
<sequence length="220" mass="24777">MSRRRRRVAFCDYMPMDVRAMAKEYEEEGRRSRRHSSPCNSREGSTTALHTQHYDDTELAHKLSRSFDMKEEGGAGSEERAGMRRHQSMQRLAHGETQLEESRAARVVSDHHGNLHITVKKTKPILGIAIEGGANTKHPLPRIINIHEHGAAYEAGGLEVGQLILAVDGRRVEGMQHQDVARLIAESFAQREKPEIEFLVVEAKKSNLEPKPTALIFLEA</sequence>
<reference evidence="6 7" key="1">
    <citation type="journal article" date="2015" name="Nat. Commun.">
        <title>Outbred genome sequencing and CRISPR/Cas9 gene editing in butterflies.</title>
        <authorList>
            <person name="Li X."/>
            <person name="Fan D."/>
            <person name="Zhang W."/>
            <person name="Liu G."/>
            <person name="Zhang L."/>
            <person name="Zhao L."/>
            <person name="Fang X."/>
            <person name="Chen L."/>
            <person name="Dong Y."/>
            <person name="Chen Y."/>
            <person name="Ding Y."/>
            <person name="Zhao R."/>
            <person name="Feng M."/>
            <person name="Zhu Y."/>
            <person name="Feng Y."/>
            <person name="Jiang X."/>
            <person name="Zhu D."/>
            <person name="Xiang H."/>
            <person name="Feng X."/>
            <person name="Li S."/>
            <person name="Wang J."/>
            <person name="Zhang G."/>
            <person name="Kronforst M.R."/>
            <person name="Wang W."/>
        </authorList>
    </citation>
    <scope>NUCLEOTIDE SEQUENCE [LARGE SCALE GENOMIC DNA]</scope>
    <source>
        <strain evidence="6">Ya'a_city_454_Pm</strain>
        <tissue evidence="6">Whole body</tissue>
    </source>
</reference>
<evidence type="ECO:0000256" key="1">
    <source>
        <dbReference type="ARBA" id="ARBA00004316"/>
    </source>
</evidence>
<gene>
    <name evidence="6" type="ORF">RR48_02622</name>
</gene>
<keyword evidence="7" id="KW-1185">Reference proteome</keyword>
<accession>A0A0N0PC23</accession>